<protein>
    <submittedName>
        <fullName evidence="2">Uncharacterized protein</fullName>
    </submittedName>
</protein>
<dbReference type="EMBL" id="LSMT01000647">
    <property type="protein sequence ID" value="PFX15457.1"/>
    <property type="molecule type" value="Genomic_DNA"/>
</dbReference>
<keyword evidence="3" id="KW-1185">Reference proteome</keyword>
<feature type="compositionally biased region" description="Polar residues" evidence="1">
    <location>
        <begin position="217"/>
        <end position="238"/>
    </location>
</feature>
<gene>
    <name evidence="2" type="ORF">AWC38_SpisGene20323</name>
</gene>
<accession>A0A2B4RGI3</accession>
<reference evidence="3" key="1">
    <citation type="journal article" date="2017" name="bioRxiv">
        <title>Comparative analysis of the genomes of Stylophora pistillata and Acropora digitifera provides evidence for extensive differences between species of corals.</title>
        <authorList>
            <person name="Voolstra C.R."/>
            <person name="Li Y."/>
            <person name="Liew Y.J."/>
            <person name="Baumgarten S."/>
            <person name="Zoccola D."/>
            <person name="Flot J.-F."/>
            <person name="Tambutte S."/>
            <person name="Allemand D."/>
            <person name="Aranda M."/>
        </authorList>
    </citation>
    <scope>NUCLEOTIDE SEQUENCE [LARGE SCALE GENOMIC DNA]</scope>
</reference>
<evidence type="ECO:0000313" key="2">
    <source>
        <dbReference type="EMBL" id="PFX15457.1"/>
    </source>
</evidence>
<dbReference type="Proteomes" id="UP000225706">
    <property type="component" value="Unassembled WGS sequence"/>
</dbReference>
<organism evidence="2 3">
    <name type="scientific">Stylophora pistillata</name>
    <name type="common">Smooth cauliflower coral</name>
    <dbReference type="NCBI Taxonomy" id="50429"/>
    <lineage>
        <taxon>Eukaryota</taxon>
        <taxon>Metazoa</taxon>
        <taxon>Cnidaria</taxon>
        <taxon>Anthozoa</taxon>
        <taxon>Hexacorallia</taxon>
        <taxon>Scleractinia</taxon>
        <taxon>Astrocoeniina</taxon>
        <taxon>Pocilloporidae</taxon>
        <taxon>Stylophora</taxon>
    </lineage>
</organism>
<proteinExistence type="predicted"/>
<feature type="region of interest" description="Disordered" evidence="1">
    <location>
        <begin position="205"/>
        <end position="267"/>
    </location>
</feature>
<name>A0A2B4RGI3_STYPI</name>
<evidence type="ECO:0000256" key="1">
    <source>
        <dbReference type="SAM" id="MobiDB-lite"/>
    </source>
</evidence>
<dbReference type="AlphaFoldDB" id="A0A2B4RGI3"/>
<comment type="caution">
    <text evidence="2">The sequence shown here is derived from an EMBL/GenBank/DDBJ whole genome shotgun (WGS) entry which is preliminary data.</text>
</comment>
<evidence type="ECO:0000313" key="3">
    <source>
        <dbReference type="Proteomes" id="UP000225706"/>
    </source>
</evidence>
<sequence length="288" mass="32001">MRNCHLHFRSSVKSLKKITDIELHEIAPDFRRCESKGDTPGMILIHLRSESEKFRKYLEGRAFSVVEEDLQNDEKLCCVFVEASRECFVKRLPIYRDDSGKYKDEGSGGCYTSYRSFTQISTRKPLGGAIILEEDPGNDKCVGMIDFKHDETKTLSPLLLSSVLQPKAILVRNLNPREGVRSLPPQSKHPRGVNFYTMMSSSYGVKRAPEPAGEGQLQPQRNPAQVEGNINEQGNENKTGGERAQRAGQGEGRGEEEGAVGGGNNCSEQDKNVLILCSLIALQKTIAQ</sequence>